<evidence type="ECO:0000259" key="1">
    <source>
        <dbReference type="PROSITE" id="PS50994"/>
    </source>
</evidence>
<accession>A0A8X6LG83</accession>
<evidence type="ECO:0000313" key="3">
    <source>
        <dbReference type="Proteomes" id="UP000887116"/>
    </source>
</evidence>
<keyword evidence="3" id="KW-1185">Reference proteome</keyword>
<evidence type="ECO:0000313" key="2">
    <source>
        <dbReference type="EMBL" id="GFR09686.1"/>
    </source>
</evidence>
<dbReference type="InterPro" id="IPR036397">
    <property type="entry name" value="RNaseH_sf"/>
</dbReference>
<sequence>MSDNGREFSNNVVNSLKEFLSALQIVMERKHQHSQYQGSVERVNQDIELCSVLGSRPTSLTTGVKDYVSFNL</sequence>
<dbReference type="GO" id="GO:0003676">
    <property type="term" value="F:nucleic acid binding"/>
    <property type="evidence" value="ECO:0007669"/>
    <property type="project" value="InterPro"/>
</dbReference>
<gene>
    <name evidence="2" type="ORF">TNCT_65221</name>
</gene>
<dbReference type="InterPro" id="IPR001584">
    <property type="entry name" value="Integrase_cat-core"/>
</dbReference>
<name>A0A8X6LG83_TRICU</name>
<organism evidence="2 3">
    <name type="scientific">Trichonephila clavata</name>
    <name type="common">Joro spider</name>
    <name type="synonym">Nephila clavata</name>
    <dbReference type="NCBI Taxonomy" id="2740835"/>
    <lineage>
        <taxon>Eukaryota</taxon>
        <taxon>Metazoa</taxon>
        <taxon>Ecdysozoa</taxon>
        <taxon>Arthropoda</taxon>
        <taxon>Chelicerata</taxon>
        <taxon>Arachnida</taxon>
        <taxon>Araneae</taxon>
        <taxon>Araneomorphae</taxon>
        <taxon>Entelegynae</taxon>
        <taxon>Araneoidea</taxon>
        <taxon>Nephilidae</taxon>
        <taxon>Trichonephila</taxon>
    </lineage>
</organism>
<dbReference type="AlphaFoldDB" id="A0A8X6LG83"/>
<comment type="caution">
    <text evidence="2">The sequence shown here is derived from an EMBL/GenBank/DDBJ whole genome shotgun (WGS) entry which is preliminary data.</text>
</comment>
<dbReference type="EMBL" id="BMAO01016572">
    <property type="protein sequence ID" value="GFR09686.1"/>
    <property type="molecule type" value="Genomic_DNA"/>
</dbReference>
<reference evidence="2" key="1">
    <citation type="submission" date="2020-07" db="EMBL/GenBank/DDBJ databases">
        <title>Multicomponent nature underlies the extraordinary mechanical properties of spider dragline silk.</title>
        <authorList>
            <person name="Kono N."/>
            <person name="Nakamura H."/>
            <person name="Mori M."/>
            <person name="Yoshida Y."/>
            <person name="Ohtoshi R."/>
            <person name="Malay A.D."/>
            <person name="Moran D.A.P."/>
            <person name="Tomita M."/>
            <person name="Numata K."/>
            <person name="Arakawa K."/>
        </authorList>
    </citation>
    <scope>NUCLEOTIDE SEQUENCE</scope>
</reference>
<protein>
    <recommendedName>
        <fullName evidence="1">Integrase catalytic domain-containing protein</fullName>
    </recommendedName>
</protein>
<dbReference type="Proteomes" id="UP000887116">
    <property type="component" value="Unassembled WGS sequence"/>
</dbReference>
<proteinExistence type="predicted"/>
<dbReference type="GO" id="GO:0015074">
    <property type="term" value="P:DNA integration"/>
    <property type="evidence" value="ECO:0007669"/>
    <property type="project" value="InterPro"/>
</dbReference>
<feature type="domain" description="Integrase catalytic" evidence="1">
    <location>
        <begin position="1"/>
        <end position="72"/>
    </location>
</feature>
<dbReference type="PROSITE" id="PS50994">
    <property type="entry name" value="INTEGRASE"/>
    <property type="match status" value="1"/>
</dbReference>
<dbReference type="Gene3D" id="3.30.420.10">
    <property type="entry name" value="Ribonuclease H-like superfamily/Ribonuclease H"/>
    <property type="match status" value="1"/>
</dbReference>